<proteinExistence type="predicted"/>
<gene>
    <name evidence="1" type="ORF">HK100_011946</name>
</gene>
<name>A0AAD5T9A2_9FUNG</name>
<reference evidence="1" key="1">
    <citation type="submission" date="2020-05" db="EMBL/GenBank/DDBJ databases">
        <title>Phylogenomic resolution of chytrid fungi.</title>
        <authorList>
            <person name="Stajich J.E."/>
            <person name="Amses K."/>
            <person name="Simmons R."/>
            <person name="Seto K."/>
            <person name="Myers J."/>
            <person name="Bonds A."/>
            <person name="Quandt C.A."/>
            <person name="Barry K."/>
            <person name="Liu P."/>
            <person name="Grigoriev I."/>
            <person name="Longcore J.E."/>
            <person name="James T.Y."/>
        </authorList>
    </citation>
    <scope>NUCLEOTIDE SEQUENCE</scope>
    <source>
        <strain evidence="1">JEL0513</strain>
    </source>
</reference>
<organism evidence="1 2">
    <name type="scientific">Physocladia obscura</name>
    <dbReference type="NCBI Taxonomy" id="109957"/>
    <lineage>
        <taxon>Eukaryota</taxon>
        <taxon>Fungi</taxon>
        <taxon>Fungi incertae sedis</taxon>
        <taxon>Chytridiomycota</taxon>
        <taxon>Chytridiomycota incertae sedis</taxon>
        <taxon>Chytridiomycetes</taxon>
        <taxon>Chytridiales</taxon>
        <taxon>Chytriomycetaceae</taxon>
        <taxon>Physocladia</taxon>
    </lineage>
</organism>
<evidence type="ECO:0000313" key="1">
    <source>
        <dbReference type="EMBL" id="KAJ3139096.1"/>
    </source>
</evidence>
<sequence>MSELTTTQIPAGTLVGFKAMPTTDLATFASIKSTTSNSDWAAIYPQLSLEQAIAYLPNQFDRGHKLVHIVALRLRCNLTVLRVTDSRLADPALESTAKAQIVRNACNNGNLETKGPSSPPFLDPSLPLLHQLGIRKCALCILDSANNFELVVPHALFNASVFVEPVEILFSMESRVDRFGVCLVGRVLRGGNEEDVLEFDKETLLNHRLLVKELLNQCQGEMLPVECMELRKMLQL</sequence>
<dbReference type="AlphaFoldDB" id="A0AAD5T9A2"/>
<dbReference type="Proteomes" id="UP001211907">
    <property type="component" value="Unassembled WGS sequence"/>
</dbReference>
<comment type="caution">
    <text evidence="1">The sequence shown here is derived from an EMBL/GenBank/DDBJ whole genome shotgun (WGS) entry which is preliminary data.</text>
</comment>
<keyword evidence="2" id="KW-1185">Reference proteome</keyword>
<dbReference type="EMBL" id="JADGJH010000080">
    <property type="protein sequence ID" value="KAJ3139096.1"/>
    <property type="molecule type" value="Genomic_DNA"/>
</dbReference>
<evidence type="ECO:0000313" key="2">
    <source>
        <dbReference type="Proteomes" id="UP001211907"/>
    </source>
</evidence>
<protein>
    <submittedName>
        <fullName evidence="1">Uncharacterized protein</fullName>
    </submittedName>
</protein>
<accession>A0AAD5T9A2</accession>